<dbReference type="Proteomes" id="UP000220922">
    <property type="component" value="Unassembled WGS sequence"/>
</dbReference>
<feature type="transmembrane region" description="Helical" evidence="1">
    <location>
        <begin position="228"/>
        <end position="245"/>
    </location>
</feature>
<name>A0A2H3KPE9_9CHLR</name>
<keyword evidence="1" id="KW-1133">Transmembrane helix</keyword>
<feature type="transmembrane region" description="Helical" evidence="1">
    <location>
        <begin position="84"/>
        <end position="112"/>
    </location>
</feature>
<reference evidence="2 3" key="1">
    <citation type="submission" date="2016-05" db="EMBL/GenBank/DDBJ databases">
        <authorList>
            <person name="Lavstsen T."/>
            <person name="Jespersen J.S."/>
        </authorList>
    </citation>
    <scope>NUCLEOTIDE SEQUENCE [LARGE SCALE GENOMIC DNA]</scope>
    <source>
        <strain evidence="2 3">B7-9</strain>
    </source>
</reference>
<evidence type="ECO:0000313" key="3">
    <source>
        <dbReference type="Proteomes" id="UP000220922"/>
    </source>
</evidence>
<gene>
    <name evidence="2" type="ORF">A9Q02_05400</name>
</gene>
<accession>A0A2H3KPE9</accession>
<proteinExistence type="predicted"/>
<dbReference type="EMBL" id="LYXE01000170">
    <property type="protein sequence ID" value="PDV97016.1"/>
    <property type="molecule type" value="Genomic_DNA"/>
</dbReference>
<feature type="transmembrane region" description="Helical" evidence="1">
    <location>
        <begin position="265"/>
        <end position="287"/>
    </location>
</feature>
<organism evidence="2 3">
    <name type="scientific">Candidatus Chloroploca asiatica</name>
    <dbReference type="NCBI Taxonomy" id="1506545"/>
    <lineage>
        <taxon>Bacteria</taxon>
        <taxon>Bacillati</taxon>
        <taxon>Chloroflexota</taxon>
        <taxon>Chloroflexia</taxon>
        <taxon>Chloroflexales</taxon>
        <taxon>Chloroflexineae</taxon>
        <taxon>Oscillochloridaceae</taxon>
        <taxon>Candidatus Chloroploca</taxon>
    </lineage>
</organism>
<feature type="transmembrane region" description="Helical" evidence="1">
    <location>
        <begin position="39"/>
        <end position="63"/>
    </location>
</feature>
<dbReference type="AlphaFoldDB" id="A0A2H3KPE9"/>
<evidence type="ECO:0000313" key="2">
    <source>
        <dbReference type="EMBL" id="PDV97016.1"/>
    </source>
</evidence>
<dbReference type="InterPro" id="IPR059133">
    <property type="entry name" value="TsoY-like"/>
</dbReference>
<keyword evidence="1" id="KW-0812">Transmembrane</keyword>
<dbReference type="NCBIfam" id="NF047644">
    <property type="entry name" value="TsoY_fam"/>
    <property type="match status" value="1"/>
</dbReference>
<feature type="transmembrane region" description="Helical" evidence="1">
    <location>
        <begin position="118"/>
        <end position="138"/>
    </location>
</feature>
<keyword evidence="1" id="KW-0472">Membrane</keyword>
<sequence length="383" mass="41507">MAVAFFIYLNFMVPHPQTPIVTFDSIAAFLNGAGVVQSFLVFLGMAAILFFAFRHLRLLFWNLREYAAFRRTPAYERMLNNNSAVATMALPLTLGMTVNVLFATGAVFVPGLWNIVEYLFPFSLTALLLVGILALRIFMNYFGRMLMAGNFDYDKNNSFSQLQAAMAFSMVAVGLAAPAAMSGNKITITVSILASMLFLGAAVLIGLPKMILGLRGMLLNGLNLEAGASLWIPIPILTLAGIALLRISHGLHHGFGLHTTEPGMMFLLTGSILMLQLNFAVGGFIVLHKVGYFRTYLMGEGRSPASYALICPGVALFVFGMFFLHVGLVQNGVVDKFSFGYYAVLAPLVAIQIVTIASIFQLDSKLIRPEVAAAPAVDPVAAR</sequence>
<comment type="caution">
    <text evidence="2">The sequence shown here is derived from an EMBL/GenBank/DDBJ whole genome shotgun (WGS) entry which is preliminary data.</text>
</comment>
<keyword evidence="3" id="KW-1185">Reference proteome</keyword>
<protein>
    <submittedName>
        <fullName evidence="2">Uncharacterized protein</fullName>
    </submittedName>
</protein>
<feature type="transmembrane region" description="Helical" evidence="1">
    <location>
        <begin position="159"/>
        <end position="180"/>
    </location>
</feature>
<feature type="transmembrane region" description="Helical" evidence="1">
    <location>
        <begin position="307"/>
        <end position="327"/>
    </location>
</feature>
<feature type="transmembrane region" description="Helical" evidence="1">
    <location>
        <begin position="339"/>
        <end position="360"/>
    </location>
</feature>
<feature type="transmembrane region" description="Helical" evidence="1">
    <location>
        <begin position="186"/>
        <end position="207"/>
    </location>
</feature>
<evidence type="ECO:0000256" key="1">
    <source>
        <dbReference type="SAM" id="Phobius"/>
    </source>
</evidence>